<dbReference type="AlphaFoldDB" id="X0VPG9"/>
<name>X0VPG9_9ZZZZ</name>
<sequence length="58" mass="7006">MKILKIKRCFECPSFGVVHNTNESHYYCHKLGKRIENYCVNELQKWCPLPDYKEDEQV</sequence>
<accession>X0VPG9</accession>
<gene>
    <name evidence="1" type="ORF">S01H1_39989</name>
</gene>
<proteinExistence type="predicted"/>
<protein>
    <submittedName>
        <fullName evidence="1">Uncharacterized protein</fullName>
    </submittedName>
</protein>
<organism evidence="1">
    <name type="scientific">marine sediment metagenome</name>
    <dbReference type="NCBI Taxonomy" id="412755"/>
    <lineage>
        <taxon>unclassified sequences</taxon>
        <taxon>metagenomes</taxon>
        <taxon>ecological metagenomes</taxon>
    </lineage>
</organism>
<reference evidence="1" key="1">
    <citation type="journal article" date="2014" name="Front. Microbiol.">
        <title>High frequency of phylogenetically diverse reductive dehalogenase-homologous genes in deep subseafloor sedimentary metagenomes.</title>
        <authorList>
            <person name="Kawai M."/>
            <person name="Futagami T."/>
            <person name="Toyoda A."/>
            <person name="Takaki Y."/>
            <person name="Nishi S."/>
            <person name="Hori S."/>
            <person name="Arai W."/>
            <person name="Tsubouchi T."/>
            <person name="Morono Y."/>
            <person name="Uchiyama I."/>
            <person name="Ito T."/>
            <person name="Fujiyama A."/>
            <person name="Inagaki F."/>
            <person name="Takami H."/>
        </authorList>
    </citation>
    <scope>NUCLEOTIDE SEQUENCE</scope>
    <source>
        <strain evidence="1">Expedition CK06-06</strain>
    </source>
</reference>
<comment type="caution">
    <text evidence="1">The sequence shown here is derived from an EMBL/GenBank/DDBJ whole genome shotgun (WGS) entry which is preliminary data.</text>
</comment>
<dbReference type="EMBL" id="BARS01025289">
    <property type="protein sequence ID" value="GAG02446.1"/>
    <property type="molecule type" value="Genomic_DNA"/>
</dbReference>
<evidence type="ECO:0000313" key="1">
    <source>
        <dbReference type="EMBL" id="GAG02446.1"/>
    </source>
</evidence>